<gene>
    <name evidence="2" type="ORF">QR90_06065</name>
</gene>
<dbReference type="AlphaFoldDB" id="A0A0A7KHR8"/>
<feature type="chain" id="PRO_5002030612" evidence="1">
    <location>
        <begin position="22"/>
        <end position="203"/>
    </location>
</feature>
<dbReference type="KEGG" id="dsw:QR90_06065"/>
<dbReference type="HOGENOM" id="CLU_1376194_0_0_0"/>
<evidence type="ECO:0000313" key="2">
    <source>
        <dbReference type="EMBL" id="AIZ44754.1"/>
    </source>
</evidence>
<sequence length="203" mass="21683">MDKTIPLLLGLAVLTALPAQAQTPQTVFINGVALQASTTTKNGETYYQFKASDLKRIGAITAGGVIPKIEAVRGCVGDTLFNGVYTVQLLEAGNEDSAFGVTLKLSNASKGKLYNFMAFSPSNVVAATDSGTLPLNNYVGQWIDTLLPGTSITLHTRTDTHGAATKWTRLLIRPEASAVKDMQKAGLPLAKVYNMEFDLTCKK</sequence>
<dbReference type="EMBL" id="CP010028">
    <property type="protein sequence ID" value="AIZ44754.1"/>
    <property type="molecule type" value="Genomic_DNA"/>
</dbReference>
<organism evidence="2 3">
    <name type="scientific">Deinococcus radiopugnans</name>
    <dbReference type="NCBI Taxonomy" id="57497"/>
    <lineage>
        <taxon>Bacteria</taxon>
        <taxon>Thermotogati</taxon>
        <taxon>Deinococcota</taxon>
        <taxon>Deinococci</taxon>
        <taxon>Deinococcales</taxon>
        <taxon>Deinococcaceae</taxon>
        <taxon>Deinococcus</taxon>
    </lineage>
</organism>
<accession>A0A0A7KHR8</accession>
<dbReference type="Proteomes" id="UP000030634">
    <property type="component" value="Chromosome"/>
</dbReference>
<keyword evidence="1" id="KW-0732">Signal</keyword>
<feature type="signal peptide" evidence="1">
    <location>
        <begin position="1"/>
        <end position="21"/>
    </location>
</feature>
<evidence type="ECO:0000256" key="1">
    <source>
        <dbReference type="SAM" id="SignalP"/>
    </source>
</evidence>
<evidence type="ECO:0000313" key="3">
    <source>
        <dbReference type="Proteomes" id="UP000030634"/>
    </source>
</evidence>
<name>A0A0A7KHR8_9DEIO</name>
<protein>
    <submittedName>
        <fullName evidence="2">Uncharacterized protein</fullName>
    </submittedName>
</protein>
<proteinExistence type="predicted"/>
<dbReference type="RefSeq" id="WP_039683047.1">
    <property type="nucleotide sequence ID" value="NZ_CP010028.1"/>
</dbReference>
<reference evidence="3" key="1">
    <citation type="submission" date="2014-11" db="EMBL/GenBank/DDBJ databases">
        <title>Hymenobacter sp. DG25B genome submission.</title>
        <authorList>
            <person name="Jung H.-Y."/>
            <person name="Kim M.K."/>
            <person name="Srinivasan S."/>
            <person name="Lim S."/>
        </authorList>
    </citation>
    <scope>NUCLEOTIDE SEQUENCE [LARGE SCALE GENOMIC DNA]</scope>
    <source>
        <strain evidence="3">DY59</strain>
    </source>
</reference>
<dbReference type="STRING" id="1182571.QR90_06065"/>